<keyword evidence="5 8" id="KW-0812">Transmembrane</keyword>
<dbReference type="GO" id="GO:0022857">
    <property type="term" value="F:transmembrane transporter activity"/>
    <property type="evidence" value="ECO:0007669"/>
    <property type="project" value="InterPro"/>
</dbReference>
<evidence type="ECO:0000256" key="8">
    <source>
        <dbReference type="SAM" id="Phobius"/>
    </source>
</evidence>
<feature type="transmembrane region" description="Helical" evidence="8">
    <location>
        <begin position="82"/>
        <end position="101"/>
    </location>
</feature>
<dbReference type="AlphaFoldDB" id="S2Z008"/>
<name>S2Z008_9CORY</name>
<dbReference type="Pfam" id="PF01032">
    <property type="entry name" value="FecCD"/>
    <property type="match status" value="1"/>
</dbReference>
<protein>
    <recommendedName>
        <fullName evidence="11">Iron ABC transporter permease</fullName>
    </recommendedName>
</protein>
<organism evidence="9 10">
    <name type="scientific">Corynebacterium pyruviciproducens ATCC BAA-1742</name>
    <dbReference type="NCBI Taxonomy" id="1125779"/>
    <lineage>
        <taxon>Bacteria</taxon>
        <taxon>Bacillati</taxon>
        <taxon>Actinomycetota</taxon>
        <taxon>Actinomycetes</taxon>
        <taxon>Mycobacteriales</taxon>
        <taxon>Corynebacteriaceae</taxon>
        <taxon>Corynebacterium</taxon>
    </lineage>
</organism>
<evidence type="ECO:0000256" key="7">
    <source>
        <dbReference type="ARBA" id="ARBA00023136"/>
    </source>
</evidence>
<evidence type="ECO:0000256" key="1">
    <source>
        <dbReference type="ARBA" id="ARBA00004651"/>
    </source>
</evidence>
<dbReference type="eggNOG" id="COG0609">
    <property type="taxonomic scope" value="Bacteria"/>
</dbReference>
<evidence type="ECO:0000256" key="6">
    <source>
        <dbReference type="ARBA" id="ARBA00022989"/>
    </source>
</evidence>
<feature type="transmembrane region" description="Helical" evidence="8">
    <location>
        <begin position="113"/>
        <end position="139"/>
    </location>
</feature>
<keyword evidence="7 8" id="KW-0472">Membrane</keyword>
<evidence type="ECO:0000256" key="2">
    <source>
        <dbReference type="ARBA" id="ARBA00007935"/>
    </source>
</evidence>
<dbReference type="GO" id="GO:0005886">
    <property type="term" value="C:plasma membrane"/>
    <property type="evidence" value="ECO:0007669"/>
    <property type="project" value="UniProtKB-SubCell"/>
</dbReference>
<evidence type="ECO:0000256" key="4">
    <source>
        <dbReference type="ARBA" id="ARBA00022475"/>
    </source>
</evidence>
<keyword evidence="10" id="KW-1185">Reference proteome</keyword>
<feature type="transmembrane region" description="Helical" evidence="8">
    <location>
        <begin position="159"/>
        <end position="179"/>
    </location>
</feature>
<reference evidence="9 10" key="1">
    <citation type="submission" date="2013-05" db="EMBL/GenBank/DDBJ databases">
        <title>The Genome Sequence of Corynebacterium pyruviciproducens 1773O (ATCC BAA-1742).</title>
        <authorList>
            <consortium name="The Broad Institute Genomics Platform"/>
            <person name="Earl A."/>
            <person name="Ward D."/>
            <person name="Feldgarden M."/>
            <person name="Gevers D."/>
            <person name="Tong J."/>
            <person name="Walker B."/>
            <person name="Young S."/>
            <person name="Zeng Q."/>
            <person name="Gargeya S."/>
            <person name="Fitzgerald M."/>
            <person name="Haas B."/>
            <person name="Abouelleil A."/>
            <person name="Allen A.W."/>
            <person name="Alvarado L."/>
            <person name="Arachchi H.M."/>
            <person name="Berlin A.M."/>
            <person name="Chapman S.B."/>
            <person name="Gainer-Dewar J."/>
            <person name="Goldberg J."/>
            <person name="Griggs A."/>
            <person name="Gujja S."/>
            <person name="Hansen M."/>
            <person name="Howarth C."/>
            <person name="Imamovic A."/>
            <person name="Ireland A."/>
            <person name="Larimer J."/>
            <person name="McCowan C."/>
            <person name="Murphy C."/>
            <person name="Pearson M."/>
            <person name="Poon T.W."/>
            <person name="Priest M."/>
            <person name="Roberts A."/>
            <person name="Saif S."/>
            <person name="Shea T."/>
            <person name="Sisk P."/>
            <person name="Sykes S."/>
            <person name="Wortman J."/>
            <person name="Nusbaum C."/>
            <person name="Birren B."/>
        </authorList>
    </citation>
    <scope>NUCLEOTIDE SEQUENCE [LARGE SCALE GENOMIC DNA]</scope>
    <source>
        <strain evidence="9 10">ATCC BAA-1742</strain>
    </source>
</reference>
<dbReference type="STRING" id="1125779.HMPREF1219_00973"/>
<dbReference type="InterPro" id="IPR037294">
    <property type="entry name" value="ABC_BtuC-like"/>
</dbReference>
<proteinExistence type="inferred from homology"/>
<dbReference type="PANTHER" id="PTHR30472:SF1">
    <property type="entry name" value="FE(3+) DICITRATE TRANSPORT SYSTEM PERMEASE PROTEIN FECC-RELATED"/>
    <property type="match status" value="1"/>
</dbReference>
<keyword evidence="6 8" id="KW-1133">Transmembrane helix</keyword>
<gene>
    <name evidence="9" type="ORF">HMPREF1219_00973</name>
</gene>
<comment type="similarity">
    <text evidence="2">Belongs to the binding-protein-dependent transport system permease family. FecCD subfamily.</text>
</comment>
<accession>S2Z008</accession>
<dbReference type="GO" id="GO:0033214">
    <property type="term" value="P:siderophore-iron import into cell"/>
    <property type="evidence" value="ECO:0007669"/>
    <property type="project" value="TreeGrafter"/>
</dbReference>
<comment type="subcellular location">
    <subcellularLocation>
        <location evidence="1">Cell membrane</location>
        <topology evidence="1">Multi-pass membrane protein</topology>
    </subcellularLocation>
</comment>
<dbReference type="HOGENOM" id="CLU_013016_1_0_11"/>
<keyword evidence="3" id="KW-0813">Transport</keyword>
<evidence type="ECO:0000256" key="5">
    <source>
        <dbReference type="ARBA" id="ARBA00022692"/>
    </source>
</evidence>
<dbReference type="Proteomes" id="UP000014408">
    <property type="component" value="Unassembled WGS sequence"/>
</dbReference>
<dbReference type="PATRIC" id="fig|1125779.3.peg.960"/>
<dbReference type="CDD" id="cd06550">
    <property type="entry name" value="TM_ABC_iron-siderophores_like"/>
    <property type="match status" value="1"/>
</dbReference>
<feature type="transmembrane region" description="Helical" evidence="8">
    <location>
        <begin position="27"/>
        <end position="46"/>
    </location>
</feature>
<feature type="transmembrane region" description="Helical" evidence="8">
    <location>
        <begin position="199"/>
        <end position="232"/>
    </location>
</feature>
<comment type="caution">
    <text evidence="9">The sequence shown here is derived from an EMBL/GenBank/DDBJ whole genome shotgun (WGS) entry which is preliminary data.</text>
</comment>
<sequence>MATIMAGPDAGLEWTHIVYHLRLPRTVLATLTGASLAVAGALAQTWTRNPLAGPGFIGITSGAGCAVSVGLTLGAAQSMGSISVLALIGAAVAAVIVLLAARAAGGTGDPTTLILSGLGVTAALSALTSLLTISSTRVLDGIRRWTVGSTFGWGSDEIVVALVGLIIGAIIAIAVARPLDLLAMGEETATTLGARPVATAFLAAVGIVILAGTATAAVGPVAFVGFAAPHIVRLLIGPGLTTSLVPVVLTGGFITLIADMVGRVIVAPSELEMSIILAIVGAPILIWVVKRAGMRGEAR</sequence>
<feature type="transmembrane region" description="Helical" evidence="8">
    <location>
        <begin position="52"/>
        <end position="75"/>
    </location>
</feature>
<dbReference type="SUPFAM" id="SSF81345">
    <property type="entry name" value="ABC transporter involved in vitamin B12 uptake, BtuC"/>
    <property type="match status" value="1"/>
</dbReference>
<dbReference type="PANTHER" id="PTHR30472">
    <property type="entry name" value="FERRIC ENTEROBACTIN TRANSPORT SYSTEM PERMEASE PROTEIN"/>
    <property type="match status" value="1"/>
</dbReference>
<dbReference type="Gene3D" id="1.10.3470.10">
    <property type="entry name" value="ABC transporter involved in vitamin B12 uptake, BtuC"/>
    <property type="match status" value="1"/>
</dbReference>
<evidence type="ECO:0000313" key="9">
    <source>
        <dbReference type="EMBL" id="EPD69826.1"/>
    </source>
</evidence>
<feature type="transmembrane region" description="Helical" evidence="8">
    <location>
        <begin position="244"/>
        <end position="265"/>
    </location>
</feature>
<evidence type="ECO:0008006" key="11">
    <source>
        <dbReference type="Google" id="ProtNLM"/>
    </source>
</evidence>
<evidence type="ECO:0000313" key="10">
    <source>
        <dbReference type="Proteomes" id="UP000014408"/>
    </source>
</evidence>
<dbReference type="InterPro" id="IPR000522">
    <property type="entry name" value="ABC_transptr_permease_BtuC"/>
</dbReference>
<evidence type="ECO:0000256" key="3">
    <source>
        <dbReference type="ARBA" id="ARBA00022448"/>
    </source>
</evidence>
<dbReference type="EMBL" id="ATBY01000011">
    <property type="protein sequence ID" value="EPD69826.1"/>
    <property type="molecule type" value="Genomic_DNA"/>
</dbReference>
<feature type="transmembrane region" description="Helical" evidence="8">
    <location>
        <begin position="271"/>
        <end position="289"/>
    </location>
</feature>
<keyword evidence="4" id="KW-1003">Cell membrane</keyword>